<dbReference type="InterPro" id="IPR001455">
    <property type="entry name" value="TusA-like"/>
</dbReference>
<dbReference type="RefSeq" id="WP_066243461.1">
    <property type="nucleotide sequence ID" value="NZ_LSGP01000020.1"/>
</dbReference>
<dbReference type="Pfam" id="PF01206">
    <property type="entry name" value="TusA"/>
    <property type="match status" value="1"/>
</dbReference>
<dbReference type="EMBL" id="LSGP01000020">
    <property type="protein sequence ID" value="KYZ75744.1"/>
    <property type="molecule type" value="Genomic_DNA"/>
</dbReference>
<dbReference type="Gene3D" id="3.30.110.40">
    <property type="entry name" value="TusA-like domain"/>
    <property type="match status" value="1"/>
</dbReference>
<dbReference type="PANTHER" id="PTHR33279">
    <property type="entry name" value="SULFUR CARRIER PROTEIN YEDF-RELATED"/>
    <property type="match status" value="1"/>
</dbReference>
<dbReference type="SUPFAM" id="SSF64307">
    <property type="entry name" value="SirA-like"/>
    <property type="match status" value="1"/>
</dbReference>
<dbReference type="InterPro" id="IPR027396">
    <property type="entry name" value="DsrEFH-like"/>
</dbReference>
<protein>
    <submittedName>
        <fullName evidence="3">SirA family protein</fullName>
    </submittedName>
</protein>
<comment type="similarity">
    <text evidence="1">Belongs to the sulfur carrier protein TusA family.</text>
</comment>
<name>A0A154BP41_ANASB</name>
<dbReference type="PANTHER" id="PTHR33279:SF6">
    <property type="entry name" value="SULFUR CARRIER PROTEIN YEDF-RELATED"/>
    <property type="match status" value="1"/>
</dbReference>
<reference evidence="3 4" key="1">
    <citation type="submission" date="2016-02" db="EMBL/GenBank/DDBJ databases">
        <title>Anaerosporomusa subterraneum gen. nov., sp. nov., a spore-forming obligate anaerobe isolated from saprolite.</title>
        <authorList>
            <person name="Choi J.K."/>
            <person name="Shah M."/>
            <person name="Yee N."/>
        </authorList>
    </citation>
    <scope>NUCLEOTIDE SEQUENCE [LARGE SCALE GENOMIC DNA]</scope>
    <source>
        <strain evidence="3 4">RU4</strain>
    </source>
</reference>
<evidence type="ECO:0000313" key="4">
    <source>
        <dbReference type="Proteomes" id="UP000076268"/>
    </source>
</evidence>
<gene>
    <name evidence="3" type="ORF">AXX12_11085</name>
</gene>
<sequence length="196" mass="20613">MNNQLDCRGLACPLPVIETKKALAGLNGEALTVLVDNQVAKENVVKFATAQQCGVSVEGQDGDFSIRITKSGIPAAVITPVGTAASSVSGVWLITQDSLGHGNKELGSVLMKSFFYTLTERELPSKVLFINSGVLLTLQDSPVLAHIETLAGRGVEVLSCGTCLDYYGVKERLAVGGITNMYTIVEALATGRAVTL</sequence>
<dbReference type="InterPro" id="IPR019870">
    <property type="entry name" value="Se_metab_YedF"/>
</dbReference>
<evidence type="ECO:0000259" key="2">
    <source>
        <dbReference type="Pfam" id="PF01206"/>
    </source>
</evidence>
<dbReference type="Proteomes" id="UP000076268">
    <property type="component" value="Unassembled WGS sequence"/>
</dbReference>
<evidence type="ECO:0000256" key="1">
    <source>
        <dbReference type="ARBA" id="ARBA00008984"/>
    </source>
</evidence>
<dbReference type="AlphaFoldDB" id="A0A154BP41"/>
<dbReference type="InterPro" id="IPR036868">
    <property type="entry name" value="TusA-like_sf"/>
</dbReference>
<proteinExistence type="inferred from homology"/>
<dbReference type="CDD" id="cd03421">
    <property type="entry name" value="SirA_like_N"/>
    <property type="match status" value="1"/>
</dbReference>
<feature type="domain" description="UPF0033" evidence="2">
    <location>
        <begin position="4"/>
        <end position="70"/>
    </location>
</feature>
<evidence type="ECO:0000313" key="3">
    <source>
        <dbReference type="EMBL" id="KYZ75744.1"/>
    </source>
</evidence>
<comment type="caution">
    <text evidence="3">The sequence shown here is derived from an EMBL/GenBank/DDBJ whole genome shotgun (WGS) entry which is preliminary data.</text>
</comment>
<organism evidence="3 4">
    <name type="scientific">Anaerosporomusa subterranea</name>
    <dbReference type="NCBI Taxonomy" id="1794912"/>
    <lineage>
        <taxon>Bacteria</taxon>
        <taxon>Bacillati</taxon>
        <taxon>Bacillota</taxon>
        <taxon>Negativicutes</taxon>
        <taxon>Acetonemataceae</taxon>
        <taxon>Anaerosporomusa</taxon>
    </lineage>
</organism>
<accession>A0A154BP41</accession>
<keyword evidence="4" id="KW-1185">Reference proteome</keyword>
<dbReference type="NCBIfam" id="TIGR03527">
    <property type="entry name" value="selenium_YedF"/>
    <property type="match status" value="1"/>
</dbReference>
<dbReference type="SUPFAM" id="SSF75169">
    <property type="entry name" value="DsrEFH-like"/>
    <property type="match status" value="1"/>
</dbReference>
<dbReference type="STRING" id="1794912.AXX12_11085"/>